<gene>
    <name evidence="1" type="ORF">NG653_09130</name>
</gene>
<proteinExistence type="predicted"/>
<accession>A0ABT1AZL9</accession>
<dbReference type="Proteomes" id="UP001206312">
    <property type="component" value="Unassembled WGS sequence"/>
</dbReference>
<comment type="caution">
    <text evidence="1">The sequence shown here is derived from an EMBL/GenBank/DDBJ whole genome shotgun (WGS) entry which is preliminary data.</text>
</comment>
<keyword evidence="2" id="KW-1185">Reference proteome</keyword>
<evidence type="ECO:0000313" key="1">
    <source>
        <dbReference type="EMBL" id="MCO5725015.1"/>
    </source>
</evidence>
<organism evidence="1 2">
    <name type="scientific">Robiginitalea marina</name>
    <dbReference type="NCBI Taxonomy" id="2954105"/>
    <lineage>
        <taxon>Bacteria</taxon>
        <taxon>Pseudomonadati</taxon>
        <taxon>Bacteroidota</taxon>
        <taxon>Flavobacteriia</taxon>
        <taxon>Flavobacteriales</taxon>
        <taxon>Flavobacteriaceae</taxon>
        <taxon>Robiginitalea</taxon>
    </lineage>
</organism>
<name>A0ABT1AZL9_9FLAO</name>
<evidence type="ECO:0000313" key="2">
    <source>
        <dbReference type="Proteomes" id="UP001206312"/>
    </source>
</evidence>
<dbReference type="RefSeq" id="WP_252741391.1">
    <property type="nucleotide sequence ID" value="NZ_JAMXIB010000006.1"/>
</dbReference>
<reference evidence="1 2" key="1">
    <citation type="submission" date="2022-06" db="EMBL/GenBank/DDBJ databases">
        <authorList>
            <person name="Xuan X."/>
        </authorList>
    </citation>
    <scope>NUCLEOTIDE SEQUENCE [LARGE SCALE GENOMIC DNA]</scope>
    <source>
        <strain evidence="1 2">2V75</strain>
    </source>
</reference>
<protein>
    <submittedName>
        <fullName evidence="1">DUF2007 domain-containing protein</fullName>
    </submittedName>
</protein>
<sequence length="79" mass="9018">MNDLITLKSYMSPHELLVDRSKLESFGIECFTRDEMTAQVLNFYSHLKGGIQLQVKKGDLQKAREILADQVDGETEEKS</sequence>
<dbReference type="EMBL" id="JAMXIB010000006">
    <property type="protein sequence ID" value="MCO5725015.1"/>
    <property type="molecule type" value="Genomic_DNA"/>
</dbReference>